<comment type="caution">
    <text evidence="8">Lacks conserved residue(s) required for the propagation of feature annotation.</text>
</comment>
<dbReference type="InterPro" id="IPR003593">
    <property type="entry name" value="AAA+_ATPase"/>
</dbReference>
<evidence type="ECO:0000256" key="3">
    <source>
        <dbReference type="ARBA" id="ARBA00022692"/>
    </source>
</evidence>
<feature type="transmembrane region" description="Helical" evidence="10">
    <location>
        <begin position="1115"/>
        <end position="1136"/>
    </location>
</feature>
<dbReference type="InterPro" id="IPR003439">
    <property type="entry name" value="ABC_transporter-like_ATP-bd"/>
</dbReference>
<protein>
    <recommendedName>
        <fullName evidence="15">ABC transporter domain-containing protein</fullName>
    </recommendedName>
</protein>
<evidence type="ECO:0000256" key="6">
    <source>
        <dbReference type="ARBA" id="ARBA00022989"/>
    </source>
</evidence>
<dbReference type="PROSITE" id="PS50026">
    <property type="entry name" value="EGF_3"/>
    <property type="match status" value="1"/>
</dbReference>
<feature type="transmembrane region" description="Helical" evidence="10">
    <location>
        <begin position="1200"/>
        <end position="1220"/>
    </location>
</feature>
<feature type="transmembrane region" description="Helical" evidence="10">
    <location>
        <begin position="1002"/>
        <end position="1025"/>
    </location>
</feature>
<feature type="transmembrane region" description="Helical" evidence="10">
    <location>
        <begin position="1037"/>
        <end position="1058"/>
    </location>
</feature>
<dbReference type="Gene3D" id="3.40.50.300">
    <property type="entry name" value="P-loop containing nucleotide triphosphate hydrolases"/>
    <property type="match status" value="1"/>
</dbReference>
<keyword evidence="5" id="KW-0067">ATP-binding</keyword>
<dbReference type="SUPFAM" id="SSF52540">
    <property type="entry name" value="P-loop containing nucleoside triphosphate hydrolases"/>
    <property type="match status" value="1"/>
</dbReference>
<sequence>MQPASFQAQIGEAALAQVTFYGIEFNISSPPLPALPATPANGAYGTTLFSQVVNGSSSVTTSLPIAGADGGGDSSVQMESLTTNSSTLISVYSTGTSGVRLTFSNFNFTFVSQFETLGLQGEAAYYFAGNVQGSTILGCPLGCGPHGTCTASGNQKTCTCACGYGGDDCSQVVQANCPGAASKKPVGAASVTPAPAPAKPTARALPPAKAPVPAAAAPNAEVAGTSADQQSVPILSGGASPSPLQQSTADAVQQSVSTGTGGGALGVLAGNAFGPSKDLDPKNSIAVCKNGATPACDSCQQGWQGANCDACVADQVCKASLGDAAATCNTGFQYTERTLYKSYVCDFSQTVLSGLLTPQRGYWIDCNTTQVRNNAGDAGGYCRLGLRLQAYPDNPVQCTASACQFKEGSSKVQCKTAQCACPQGACPDIAAAYINQIQGKEITADCDEASGNCNISIQDFPIQLQTPCKSGDCLSEKNPTLNSGTFSKTVHRDYSAVIAAIPIMALLALCGMAALVTLFATAFRRAPSGAASAMFVPTGKERVSCAPANPIHVLRFEHVSCSVPGSRFNTAHWASVAHRRKPPGHGHGRPLTNGHDLNGHDKSIAMANGMENGTNGYYGLENGVHQNGKGETRIHLPGQVRVGATNDDSSSEGSGRPVGPKRHCTAKAALCNRLCGRGPQVNILDNATGQAKMGELVGVLGPSGCGKTTLLSVLAGSVSSLSANSQVYGQVSLDGQPRRSWASRLVAYVPQFDFLLPTLTVAETLRYSAQLRLPRTATAAEVKARVEGVLYELGLEHVAGSQVGGSSGIRGISGGERRRVTIGMELVIDPSILILDEPTSGLDSYTAVNLMTTLKQVAQAGRIVMLSFHQPSPAMYELLDRVFLMARGHMVYSGEPAAAYGHFERAGLPCPGHTAIAEHMLTSVSDPAMLQTLMTHVDAHGPHAGIAAAEFTELPTSTGPGGEKDEGFARPLSHKKPPRAPLARELAVLFWRTLTEIIRNPTLLAMHCAMALVMGLLCGGIFYHIGNDIAGAQNRLGAVFFSLVFLALTSLTTVDLLVNERGLVVKECLGGYYRPFSYYLSKATLDGLLLRVLPAVIYSIPFYPMIGFQPDASHVALFFCVLAVFSATVGALSMAITVGFGTAGKAALIMNLVLLLSLLFTGYLVNIAAVTPVLQWVHYLSVFFFGFESLIVNEMSGINLLFAAQGVSVTITGDLFLQLISVNTSVLVRDVLVLDAYFFFFVVCGVLLLYLTLPKPMVVRRPRNIRGASFPTSQSNGAFHHSSSTSSLSNGVLAVDQPRAEAPPRQALATY</sequence>
<evidence type="ECO:0000256" key="5">
    <source>
        <dbReference type="ARBA" id="ARBA00022840"/>
    </source>
</evidence>
<dbReference type="Pfam" id="PF01061">
    <property type="entry name" value="ABC2_membrane"/>
    <property type="match status" value="1"/>
</dbReference>
<evidence type="ECO:0000256" key="4">
    <source>
        <dbReference type="ARBA" id="ARBA00022741"/>
    </source>
</evidence>
<feature type="transmembrane region" description="Helical" evidence="10">
    <location>
        <begin position="1079"/>
        <end position="1103"/>
    </location>
</feature>
<feature type="region of interest" description="Disordered" evidence="9">
    <location>
        <begin position="954"/>
        <end position="976"/>
    </location>
</feature>
<keyword evidence="3 10" id="KW-0812">Transmembrane</keyword>
<accession>A0ABR2YNM3</accession>
<reference evidence="13 14" key="1">
    <citation type="journal article" date="2024" name="Nat. Commun.">
        <title>Phylogenomics reveals the evolutionary origins of lichenization in chlorophyte algae.</title>
        <authorList>
            <person name="Puginier C."/>
            <person name="Libourel C."/>
            <person name="Otte J."/>
            <person name="Skaloud P."/>
            <person name="Haon M."/>
            <person name="Grisel S."/>
            <person name="Petersen M."/>
            <person name="Berrin J.G."/>
            <person name="Delaux P.M."/>
            <person name="Dal Grande F."/>
            <person name="Keller J."/>
        </authorList>
    </citation>
    <scope>NUCLEOTIDE SEQUENCE [LARGE SCALE GENOMIC DNA]</scope>
    <source>
        <strain evidence="13 14">SAG 216-7</strain>
    </source>
</reference>
<keyword evidence="7 10" id="KW-0472">Membrane</keyword>
<dbReference type="Proteomes" id="UP001491310">
    <property type="component" value="Unassembled WGS sequence"/>
</dbReference>
<dbReference type="InterPro" id="IPR000742">
    <property type="entry name" value="EGF"/>
</dbReference>
<dbReference type="PROSITE" id="PS50893">
    <property type="entry name" value="ABC_TRANSPORTER_2"/>
    <property type="match status" value="1"/>
</dbReference>
<feature type="region of interest" description="Disordered" evidence="9">
    <location>
        <begin position="184"/>
        <end position="226"/>
    </location>
</feature>
<evidence type="ECO:0000256" key="1">
    <source>
        <dbReference type="ARBA" id="ARBA00004141"/>
    </source>
</evidence>
<evidence type="ECO:0000313" key="13">
    <source>
        <dbReference type="EMBL" id="KAK9908503.1"/>
    </source>
</evidence>
<comment type="caution">
    <text evidence="13">The sequence shown here is derived from an EMBL/GenBank/DDBJ whole genome shotgun (WGS) entry which is preliminary data.</text>
</comment>
<dbReference type="SMART" id="SM00382">
    <property type="entry name" value="AAA"/>
    <property type="match status" value="1"/>
</dbReference>
<dbReference type="PROSITE" id="PS00022">
    <property type="entry name" value="EGF_1"/>
    <property type="match status" value="1"/>
</dbReference>
<feature type="disulfide bond" evidence="8">
    <location>
        <begin position="160"/>
        <end position="169"/>
    </location>
</feature>
<feature type="transmembrane region" description="Helical" evidence="10">
    <location>
        <begin position="494"/>
        <end position="520"/>
    </location>
</feature>
<dbReference type="Pfam" id="PF00005">
    <property type="entry name" value="ABC_tran"/>
    <property type="match status" value="1"/>
</dbReference>
<evidence type="ECO:0000256" key="10">
    <source>
        <dbReference type="SAM" id="Phobius"/>
    </source>
</evidence>
<feature type="compositionally biased region" description="Low complexity" evidence="9">
    <location>
        <begin position="185"/>
        <end position="223"/>
    </location>
</feature>
<dbReference type="EMBL" id="JALJOT010000008">
    <property type="protein sequence ID" value="KAK9908503.1"/>
    <property type="molecule type" value="Genomic_DNA"/>
</dbReference>
<keyword evidence="4" id="KW-0547">Nucleotide-binding</keyword>
<keyword evidence="8" id="KW-1015">Disulfide bond</keyword>
<dbReference type="InterPro" id="IPR050352">
    <property type="entry name" value="ABCG_transporters"/>
</dbReference>
<evidence type="ECO:0000259" key="11">
    <source>
        <dbReference type="PROSITE" id="PS50026"/>
    </source>
</evidence>
<dbReference type="PANTHER" id="PTHR48041:SF2">
    <property type="entry name" value="ATP-DEPENDENT PERMEASE-RELATED"/>
    <property type="match status" value="1"/>
</dbReference>
<evidence type="ECO:0008006" key="15">
    <source>
        <dbReference type="Google" id="ProtNLM"/>
    </source>
</evidence>
<dbReference type="InterPro" id="IPR017871">
    <property type="entry name" value="ABC_transporter-like_CS"/>
</dbReference>
<dbReference type="PROSITE" id="PS01186">
    <property type="entry name" value="EGF_2"/>
    <property type="match status" value="1"/>
</dbReference>
<keyword evidence="6 10" id="KW-1133">Transmembrane helix</keyword>
<feature type="transmembrane region" description="Helical" evidence="10">
    <location>
        <begin position="1148"/>
        <end position="1170"/>
    </location>
</feature>
<dbReference type="PANTHER" id="PTHR48041">
    <property type="entry name" value="ABC TRANSPORTER G FAMILY MEMBER 28"/>
    <property type="match status" value="1"/>
</dbReference>
<feature type="transmembrane region" description="Helical" evidence="10">
    <location>
        <begin position="1176"/>
        <end position="1193"/>
    </location>
</feature>
<dbReference type="PROSITE" id="PS00211">
    <property type="entry name" value="ABC_TRANSPORTER_1"/>
    <property type="match status" value="1"/>
</dbReference>
<evidence type="ECO:0000256" key="7">
    <source>
        <dbReference type="ARBA" id="ARBA00023136"/>
    </source>
</evidence>
<comment type="subcellular location">
    <subcellularLocation>
        <location evidence="1">Membrane</location>
        <topology evidence="1">Multi-pass membrane protein</topology>
    </subcellularLocation>
</comment>
<feature type="transmembrane region" description="Helical" evidence="10">
    <location>
        <begin position="1232"/>
        <end position="1253"/>
    </location>
</feature>
<name>A0ABR2YNM3_9CHLO</name>
<keyword evidence="14" id="KW-1185">Reference proteome</keyword>
<evidence type="ECO:0000256" key="8">
    <source>
        <dbReference type="PROSITE-ProRule" id="PRU00076"/>
    </source>
</evidence>
<feature type="domain" description="EGF-like" evidence="11">
    <location>
        <begin position="135"/>
        <end position="170"/>
    </location>
</feature>
<dbReference type="InterPro" id="IPR027417">
    <property type="entry name" value="P-loop_NTPase"/>
</dbReference>
<evidence type="ECO:0000259" key="12">
    <source>
        <dbReference type="PROSITE" id="PS50893"/>
    </source>
</evidence>
<evidence type="ECO:0000256" key="9">
    <source>
        <dbReference type="SAM" id="MobiDB-lite"/>
    </source>
</evidence>
<organism evidence="13 14">
    <name type="scientific">Coccomyxa subellipsoidea</name>
    <dbReference type="NCBI Taxonomy" id="248742"/>
    <lineage>
        <taxon>Eukaryota</taxon>
        <taxon>Viridiplantae</taxon>
        <taxon>Chlorophyta</taxon>
        <taxon>core chlorophytes</taxon>
        <taxon>Trebouxiophyceae</taxon>
        <taxon>Trebouxiophyceae incertae sedis</taxon>
        <taxon>Coccomyxaceae</taxon>
        <taxon>Coccomyxa</taxon>
    </lineage>
</organism>
<evidence type="ECO:0000256" key="2">
    <source>
        <dbReference type="ARBA" id="ARBA00022448"/>
    </source>
</evidence>
<evidence type="ECO:0000313" key="14">
    <source>
        <dbReference type="Proteomes" id="UP001491310"/>
    </source>
</evidence>
<keyword evidence="8" id="KW-0245">EGF-like domain</keyword>
<proteinExistence type="predicted"/>
<dbReference type="InterPro" id="IPR013525">
    <property type="entry name" value="ABC2_TM"/>
</dbReference>
<feature type="domain" description="ABC transporter" evidence="12">
    <location>
        <begin position="666"/>
        <end position="912"/>
    </location>
</feature>
<keyword evidence="2" id="KW-0813">Transport</keyword>
<gene>
    <name evidence="13" type="ORF">WJX75_008761</name>
</gene>
<feature type="disulfide bond" evidence="8">
    <location>
        <begin position="139"/>
        <end position="149"/>
    </location>
</feature>